<keyword evidence="4" id="KW-1185">Reference proteome</keyword>
<sequence length="231" mass="25220">MAPAENLAPENPLLEDPDALAARLVESEDFVRNNGNVLLVILAVVVLAVVGAFGFYYWRNTQNEKAQASMFRAVNNWEADSLSKAIKGDGKAPGLTTVANEYGSTKAGNLANFYAGVASLKQGKFKEALDYLEDFSSDDYLVQSRAYALMGDAQLEMNKSKEAADLYAKAADHNANEYFSPGYLLKEGTARELANDNEGAIKAYDRIINEFPTAQEVVEARQFKAKLEGAK</sequence>
<name>A0A1G1SQX8_9BACT</name>
<dbReference type="Proteomes" id="UP000177791">
    <property type="component" value="Unassembled WGS sequence"/>
</dbReference>
<evidence type="ECO:0000256" key="1">
    <source>
        <dbReference type="PROSITE-ProRule" id="PRU00339"/>
    </source>
</evidence>
<evidence type="ECO:0000313" key="3">
    <source>
        <dbReference type="EMBL" id="OGX81032.1"/>
    </source>
</evidence>
<accession>A0A1G1SQX8</accession>
<organism evidence="3 4">
    <name type="scientific">Hymenobacter glacialis</name>
    <dbReference type="NCBI Taxonomy" id="1908236"/>
    <lineage>
        <taxon>Bacteria</taxon>
        <taxon>Pseudomonadati</taxon>
        <taxon>Bacteroidota</taxon>
        <taxon>Cytophagia</taxon>
        <taxon>Cytophagales</taxon>
        <taxon>Hymenobacteraceae</taxon>
        <taxon>Hymenobacter</taxon>
    </lineage>
</organism>
<dbReference type="SUPFAM" id="SSF48452">
    <property type="entry name" value="TPR-like"/>
    <property type="match status" value="1"/>
</dbReference>
<dbReference type="STRING" id="1908236.BEN48_07235"/>
<reference evidence="3 4" key="1">
    <citation type="submission" date="2016-08" db="EMBL/GenBank/DDBJ databases">
        <title>Hymenobacter coccineus sp. nov., Hymenobacter lapidarius sp. nov. and Hymenobacter glacialis sp. nov., isolated from Antarctic soil.</title>
        <authorList>
            <person name="Sedlacek I."/>
            <person name="Kralova S."/>
            <person name="Kyrova K."/>
            <person name="Maslanova I."/>
            <person name="Stankova E."/>
            <person name="Vrbovska V."/>
            <person name="Nemec M."/>
            <person name="Bartak M."/>
            <person name="Svec P."/>
            <person name="Busse H.-J."/>
            <person name="Pantucek R."/>
        </authorList>
    </citation>
    <scope>NUCLEOTIDE SEQUENCE [LARGE SCALE GENOMIC DNA]</scope>
    <source>
        <strain evidence="3 4">CCM 8648</strain>
    </source>
</reference>
<dbReference type="AlphaFoldDB" id="A0A1G1SQX8"/>
<evidence type="ECO:0000313" key="4">
    <source>
        <dbReference type="Proteomes" id="UP000177791"/>
    </source>
</evidence>
<keyword evidence="2" id="KW-0472">Membrane</keyword>
<dbReference type="Pfam" id="PF13174">
    <property type="entry name" value="TPR_6"/>
    <property type="match status" value="1"/>
</dbReference>
<comment type="caution">
    <text evidence="3">The sequence shown here is derived from an EMBL/GenBank/DDBJ whole genome shotgun (WGS) entry which is preliminary data.</text>
</comment>
<keyword evidence="2" id="KW-0812">Transmembrane</keyword>
<evidence type="ECO:0000256" key="2">
    <source>
        <dbReference type="SAM" id="Phobius"/>
    </source>
</evidence>
<feature type="repeat" description="TPR" evidence="1">
    <location>
        <begin position="144"/>
        <end position="177"/>
    </location>
</feature>
<keyword evidence="1" id="KW-0802">TPR repeat</keyword>
<dbReference type="Gene3D" id="1.25.40.10">
    <property type="entry name" value="Tetratricopeptide repeat domain"/>
    <property type="match status" value="1"/>
</dbReference>
<gene>
    <name evidence="3" type="ORF">BEN48_07235</name>
</gene>
<protein>
    <submittedName>
        <fullName evidence="3">Cytochrome C biosynthesis protein</fullName>
    </submittedName>
</protein>
<dbReference type="PROSITE" id="PS50005">
    <property type="entry name" value="TPR"/>
    <property type="match status" value="1"/>
</dbReference>
<keyword evidence="2" id="KW-1133">Transmembrane helix</keyword>
<proteinExistence type="predicted"/>
<dbReference type="InterPro" id="IPR011990">
    <property type="entry name" value="TPR-like_helical_dom_sf"/>
</dbReference>
<feature type="transmembrane region" description="Helical" evidence="2">
    <location>
        <begin position="37"/>
        <end position="58"/>
    </location>
</feature>
<dbReference type="InterPro" id="IPR019734">
    <property type="entry name" value="TPR_rpt"/>
</dbReference>
<dbReference type="EMBL" id="MDZC01000133">
    <property type="protein sequence ID" value="OGX81032.1"/>
    <property type="molecule type" value="Genomic_DNA"/>
</dbReference>